<feature type="compositionally biased region" description="Basic and acidic residues" evidence="1">
    <location>
        <begin position="113"/>
        <end position="131"/>
    </location>
</feature>
<dbReference type="Pfam" id="PF14475">
    <property type="entry name" value="Mso1_Sec1_bdg"/>
    <property type="match status" value="1"/>
</dbReference>
<feature type="region of interest" description="Disordered" evidence="1">
    <location>
        <begin position="19"/>
        <end position="43"/>
    </location>
</feature>
<name>A0A8J2T4I1_ZYGB2</name>
<feature type="compositionally biased region" description="Polar residues" evidence="1">
    <location>
        <begin position="85"/>
        <end position="95"/>
    </location>
</feature>
<sequence length="215" mass="23627">MSASTENSQNIWHKFRSSTKNLSSSFSGLSMKSESDGDTPNSTLVHKSLVKFYKNQEPFTGFPGWLGEKEDLPNEQKILKRQSEGKPSNSFSSWGSVKRSSRDRSMMSSKENSAAKESPKELSSDEKERRPTAGMSFQTIYNKQSQPSAAVPVNTAEGAQPLKGAKAMPPTHGHSVSEGVNEQKPGAPARSNTSSSSMMMRDRLKRTNTKTSLNF</sequence>
<dbReference type="AlphaFoldDB" id="A0A8J2T4I1"/>
<organism evidence="3 4">
    <name type="scientific">Zygosaccharomyces bailii (strain CLIB 213 / ATCC 58445 / CBS 680 / BCRC 21525 / NBRC 1098 / NCYC 1416 / NRRL Y-2227)</name>
    <dbReference type="NCBI Taxonomy" id="1333698"/>
    <lineage>
        <taxon>Eukaryota</taxon>
        <taxon>Fungi</taxon>
        <taxon>Dikarya</taxon>
        <taxon>Ascomycota</taxon>
        <taxon>Saccharomycotina</taxon>
        <taxon>Saccharomycetes</taxon>
        <taxon>Saccharomycetales</taxon>
        <taxon>Saccharomycetaceae</taxon>
        <taxon>Zygosaccharomyces</taxon>
    </lineage>
</organism>
<evidence type="ECO:0000313" key="4">
    <source>
        <dbReference type="Proteomes" id="UP000019375"/>
    </source>
</evidence>
<dbReference type="OrthoDB" id="4094515at2759"/>
<dbReference type="InterPro" id="IPR028095">
    <property type="entry name" value="Mso1_N_dom"/>
</dbReference>
<keyword evidence="4" id="KW-1185">Reference proteome</keyword>
<feature type="region of interest" description="Disordered" evidence="1">
    <location>
        <begin position="58"/>
        <end position="215"/>
    </location>
</feature>
<reference evidence="4" key="1">
    <citation type="journal article" date="2013" name="Genome Announc.">
        <title>Genome sequence of the food spoilage yeast Zygosaccharomyces bailii CLIB 213(T).</title>
        <authorList>
            <person name="Galeote V."/>
            <person name="Bigey F."/>
            <person name="Devillers H."/>
            <person name="Neuveglise C."/>
            <person name="Dequin S."/>
        </authorList>
    </citation>
    <scope>NUCLEOTIDE SEQUENCE [LARGE SCALE GENOMIC DNA]</scope>
    <source>
        <strain evidence="4">CLIB 213 / ATCC 58445 / CBS 680 / CCRC 21525 / NBRC 1098 / NCYC 1416 / NRRL Y-2227</strain>
    </source>
</reference>
<dbReference type="Proteomes" id="UP000019375">
    <property type="component" value="Unassembled WGS sequence"/>
</dbReference>
<feature type="compositionally biased region" description="Low complexity" evidence="1">
    <location>
        <begin position="19"/>
        <end position="32"/>
    </location>
</feature>
<dbReference type="EMBL" id="HG316455">
    <property type="protein sequence ID" value="CDF88032.1"/>
    <property type="molecule type" value="Genomic_DNA"/>
</dbReference>
<feature type="compositionally biased region" description="Polar residues" evidence="1">
    <location>
        <begin position="135"/>
        <end position="148"/>
    </location>
</feature>
<evidence type="ECO:0000313" key="3">
    <source>
        <dbReference type="EMBL" id="CDF88032.1"/>
    </source>
</evidence>
<gene>
    <name evidence="3" type="ORF">BN860_00738g</name>
</gene>
<accession>A0A8J2T4I1</accession>
<proteinExistence type="predicted"/>
<protein>
    <submittedName>
        <fullName evidence="3">BN860_00738g1_1</fullName>
    </submittedName>
</protein>
<evidence type="ECO:0000259" key="2">
    <source>
        <dbReference type="Pfam" id="PF14475"/>
    </source>
</evidence>
<feature type="compositionally biased region" description="Basic and acidic residues" evidence="1">
    <location>
        <begin position="67"/>
        <end position="84"/>
    </location>
</feature>
<evidence type="ECO:0000256" key="1">
    <source>
        <dbReference type="SAM" id="MobiDB-lite"/>
    </source>
</evidence>
<feature type="domain" description="Mso1 N-terminal" evidence="2">
    <location>
        <begin position="25"/>
        <end position="66"/>
    </location>
</feature>